<evidence type="ECO:0000256" key="1">
    <source>
        <dbReference type="ARBA" id="ARBA00000213"/>
    </source>
</evidence>
<dbReference type="Gene3D" id="1.10.290.10">
    <property type="entry name" value="Topoisomerase I, domain 4"/>
    <property type="match status" value="1"/>
</dbReference>
<feature type="domain" description="GRF-type" evidence="14">
    <location>
        <begin position="817"/>
        <end position="856"/>
    </location>
</feature>
<dbReference type="Gene3D" id="1.10.460.10">
    <property type="entry name" value="Topoisomerase I, domain 2"/>
    <property type="match status" value="1"/>
</dbReference>
<name>A0AAV7JZB2_9METZ</name>
<dbReference type="InterPro" id="IPR006171">
    <property type="entry name" value="TOPRIM_dom"/>
</dbReference>
<evidence type="ECO:0000256" key="5">
    <source>
        <dbReference type="ARBA" id="ARBA00022771"/>
    </source>
</evidence>
<dbReference type="Gene3D" id="2.70.20.10">
    <property type="entry name" value="Topoisomerase I, domain 3"/>
    <property type="match status" value="1"/>
</dbReference>
<dbReference type="PANTHER" id="PTHR11390:SF21">
    <property type="entry name" value="DNA TOPOISOMERASE 3-ALPHA"/>
    <property type="match status" value="1"/>
</dbReference>
<feature type="domain" description="GRF-type" evidence="14">
    <location>
        <begin position="902"/>
        <end position="944"/>
    </location>
</feature>
<evidence type="ECO:0000313" key="16">
    <source>
        <dbReference type="EMBL" id="KAI6653680.1"/>
    </source>
</evidence>
<dbReference type="Pfam" id="PF06839">
    <property type="entry name" value="Zn_ribbon_GRF"/>
    <property type="match status" value="2"/>
</dbReference>
<evidence type="ECO:0000259" key="14">
    <source>
        <dbReference type="PROSITE" id="PS51999"/>
    </source>
</evidence>
<proteinExistence type="inferred from homology"/>
<protein>
    <recommendedName>
        <fullName evidence="3 11">DNA topoisomerase</fullName>
        <ecNumber evidence="3 11">5.6.2.1</ecNumber>
    </recommendedName>
</protein>
<comment type="function">
    <text evidence="11">Introduces a single-strand break via transesterification at a target site in duplex DNA. Releases the supercoiling and torsional tension of DNA introduced during the DNA replication and transcription by transiently cleaving and rejoining one strand of the DNA duplex. The scissile phosphodiester is attacked by the catalytic tyrosine of the enzyme, resulting in the formation of a DNA-(5'-phosphotyrosyl)-enzyme intermediate and the expulsion of a 3'-OH DNA strand.</text>
</comment>
<keyword evidence="4" id="KW-0479">Metal-binding</keyword>
<evidence type="ECO:0000256" key="8">
    <source>
        <dbReference type="ARBA" id="ARBA00023125"/>
    </source>
</evidence>
<sequence>MTLKVLCVAEKNDAAREISRLLSNNQSSRREGLSKFNKIYEFSCEMLNNNASVSMTSVSGHLMTYDFTGPFKGWEKCPPVALFSAPILSFCPENYQPIKKTLEREAKKNEVLVLWTDCDREGENIGAEIRDVCLSANNRIRVYRARFSEITFRSIKTAIQRLESLDEKLAAAVYCRQELDLRIGAAFTRFLTLRLQKVFPADLADQLVSYGPCQFPTLGFVVDRYKQVQQFVPETFYKLKAVVMKNDISVDFSWSRGRLFNRAVTEIFLEMCQEHPTAVVSRVASKSKSKWRPLPLDTVEFEKHASRKLHINAKQAMSIAEKLYTQGLISYPRTETNLFPASMNLVPLVQEQTQDGQWGDMARQILADTPNPRRGNKSDQAHPPIHPIKYAPNLQGDEKKVYEFIVRHFLACCSKDAQGMETSVDICVSQEEFSAAGLVITQRNYLEVYPYDKWSDKNIPNFTQGESLPTERIELVEGETTPPLLLKEADLIALMEKHGIGTDATHAEHIETIKSRRYVGVQQDGTFLPGMLGMGLVEGYDEIGYNLSKPYLRAELEADLKAICLGQKNKDDVIKSMVEKYKQVFIETTANAIKIDQSLSSYFGTPEPMGPEQGDMRGGGDDLLPLAKCRSCLQFDMYFKTTREEKWILSCVGYPQCKYIVFFPSGVTHAKTESEQLCNRCPHPPVHKARLTFERGTIPYFLQGDIPNVFIGCLFCNEDIKRAGIELRNMSSHPPTVAHSHNSYQSVVPQNSFTIQDTPHNSNNNNPIASGRRDLGFDPTNPPPPVKRYSDGTSHYTKHPRVTEPPSGGDDDNFVVCNCGARANLLTVKKEGPNTGRKFYTCMTNSCKYFLWDPRSDPSMDTRPPRQDPTQMSSYVPPTGDPFMSLYPNRPDSNSHNQSVCCRCGEQAKLLTVQKQGNNHGKQFYSCPKPREQGCNFFQWADEERRDSFSPPQRGRGGNSFSKVSRGGPRLCSICRQAGHNKKNCPNSNPF</sequence>
<evidence type="ECO:0000256" key="6">
    <source>
        <dbReference type="ARBA" id="ARBA00022833"/>
    </source>
</evidence>
<dbReference type="PROSITE" id="PS00396">
    <property type="entry name" value="TOPO_IA_1"/>
    <property type="match status" value="1"/>
</dbReference>
<evidence type="ECO:0000259" key="15">
    <source>
        <dbReference type="PROSITE" id="PS52039"/>
    </source>
</evidence>
<evidence type="ECO:0000256" key="2">
    <source>
        <dbReference type="ARBA" id="ARBA00009446"/>
    </source>
</evidence>
<evidence type="ECO:0000256" key="7">
    <source>
        <dbReference type="ARBA" id="ARBA00023029"/>
    </source>
</evidence>
<dbReference type="SMART" id="SM00437">
    <property type="entry name" value="TOP1Ac"/>
    <property type="match status" value="1"/>
</dbReference>
<dbReference type="SMART" id="SM00436">
    <property type="entry name" value="TOP1Bc"/>
    <property type="match status" value="1"/>
</dbReference>
<gene>
    <name evidence="16" type="ORF">LOD99_3184</name>
</gene>
<evidence type="ECO:0000256" key="4">
    <source>
        <dbReference type="ARBA" id="ARBA00022723"/>
    </source>
</evidence>
<dbReference type="FunFam" id="1.10.290.10:FF:000001">
    <property type="entry name" value="DNA topoisomerase"/>
    <property type="match status" value="1"/>
</dbReference>
<keyword evidence="8 11" id="KW-0238">DNA-binding</keyword>
<dbReference type="GO" id="GO:0006310">
    <property type="term" value="P:DNA recombination"/>
    <property type="evidence" value="ECO:0007669"/>
    <property type="project" value="TreeGrafter"/>
</dbReference>
<keyword evidence="6" id="KW-0862">Zinc</keyword>
<comment type="catalytic activity">
    <reaction evidence="1 11">
        <text>ATP-independent breakage of single-stranded DNA, followed by passage and rejoining.</text>
        <dbReference type="EC" id="5.6.2.1"/>
    </reaction>
</comment>
<dbReference type="InterPro" id="IPR013824">
    <property type="entry name" value="Topo_IA_cen_sub1"/>
</dbReference>
<organism evidence="16 17">
    <name type="scientific">Oopsacas minuta</name>
    <dbReference type="NCBI Taxonomy" id="111878"/>
    <lineage>
        <taxon>Eukaryota</taxon>
        <taxon>Metazoa</taxon>
        <taxon>Porifera</taxon>
        <taxon>Hexactinellida</taxon>
        <taxon>Hexasterophora</taxon>
        <taxon>Lyssacinosida</taxon>
        <taxon>Leucopsacidae</taxon>
        <taxon>Oopsacas</taxon>
    </lineage>
</organism>
<evidence type="ECO:0000256" key="9">
    <source>
        <dbReference type="ARBA" id="ARBA00023235"/>
    </source>
</evidence>
<dbReference type="GO" id="GO:0006281">
    <property type="term" value="P:DNA repair"/>
    <property type="evidence" value="ECO:0007669"/>
    <property type="project" value="TreeGrafter"/>
</dbReference>
<dbReference type="InterPro" id="IPR003602">
    <property type="entry name" value="Topo_IA_DNA-bd_dom"/>
</dbReference>
<comment type="caution">
    <text evidence="16">The sequence shown here is derived from an EMBL/GenBank/DDBJ whole genome shotgun (WGS) entry which is preliminary data.</text>
</comment>
<dbReference type="GO" id="GO:0003677">
    <property type="term" value="F:DNA binding"/>
    <property type="evidence" value="ECO:0007669"/>
    <property type="project" value="UniProtKB-KW"/>
</dbReference>
<evidence type="ECO:0000256" key="10">
    <source>
        <dbReference type="PROSITE-ProRule" id="PRU01343"/>
    </source>
</evidence>
<evidence type="ECO:0000259" key="13">
    <source>
        <dbReference type="PROSITE" id="PS50880"/>
    </source>
</evidence>
<feature type="domain" description="Topo IA-type catalytic" evidence="15">
    <location>
        <begin position="166"/>
        <end position="585"/>
    </location>
</feature>
<dbReference type="PROSITE" id="PS52039">
    <property type="entry name" value="TOPO_IA_2"/>
    <property type="match status" value="1"/>
</dbReference>
<dbReference type="InterPro" id="IPR003601">
    <property type="entry name" value="Topo_IA_2"/>
</dbReference>
<dbReference type="PROSITE" id="PS51999">
    <property type="entry name" value="ZF_GRF"/>
    <property type="match status" value="2"/>
</dbReference>
<dbReference type="Gene3D" id="3.40.50.140">
    <property type="match status" value="1"/>
</dbReference>
<feature type="region of interest" description="Disordered" evidence="12">
    <location>
        <begin position="946"/>
        <end position="966"/>
    </location>
</feature>
<dbReference type="AlphaFoldDB" id="A0AAV7JZB2"/>
<feature type="compositionally biased region" description="Polar residues" evidence="12">
    <location>
        <begin position="753"/>
        <end position="768"/>
    </location>
</feature>
<dbReference type="InterPro" id="IPR013826">
    <property type="entry name" value="Topo_IA_cen_sub3"/>
</dbReference>
<feature type="region of interest" description="Disordered" evidence="12">
    <location>
        <begin position="753"/>
        <end position="810"/>
    </location>
</feature>
<dbReference type="CDD" id="cd03362">
    <property type="entry name" value="TOPRIM_TopoIA_TopoIII"/>
    <property type="match status" value="1"/>
</dbReference>
<dbReference type="GO" id="GO:0005634">
    <property type="term" value="C:nucleus"/>
    <property type="evidence" value="ECO:0007669"/>
    <property type="project" value="TreeGrafter"/>
</dbReference>
<dbReference type="InterPro" id="IPR023405">
    <property type="entry name" value="Topo_IA_core_domain"/>
</dbReference>
<dbReference type="CDD" id="cd00186">
    <property type="entry name" value="TOP1Ac"/>
    <property type="match status" value="1"/>
</dbReference>
<dbReference type="InterPro" id="IPR010666">
    <property type="entry name" value="Znf_GRF"/>
</dbReference>
<dbReference type="EMBL" id="JAKMXF010000255">
    <property type="protein sequence ID" value="KAI6653680.1"/>
    <property type="molecule type" value="Genomic_DNA"/>
</dbReference>
<dbReference type="GO" id="GO:0008270">
    <property type="term" value="F:zinc ion binding"/>
    <property type="evidence" value="ECO:0007669"/>
    <property type="project" value="UniProtKB-KW"/>
</dbReference>
<dbReference type="GO" id="GO:0006265">
    <property type="term" value="P:DNA topological change"/>
    <property type="evidence" value="ECO:0007669"/>
    <property type="project" value="InterPro"/>
</dbReference>
<comment type="similarity">
    <text evidence="2 11">Belongs to the type IA topoisomerase family.</text>
</comment>
<keyword evidence="9 11" id="KW-0413">Isomerase</keyword>
<dbReference type="SMART" id="SM00493">
    <property type="entry name" value="TOPRIM"/>
    <property type="match status" value="1"/>
</dbReference>
<dbReference type="FunFam" id="3.40.50.140:FF:000003">
    <property type="entry name" value="DNA topoisomerase"/>
    <property type="match status" value="1"/>
</dbReference>
<evidence type="ECO:0000256" key="3">
    <source>
        <dbReference type="ARBA" id="ARBA00012891"/>
    </source>
</evidence>
<dbReference type="Pfam" id="PF01131">
    <property type="entry name" value="Topoisom_bac"/>
    <property type="match status" value="1"/>
</dbReference>
<dbReference type="InterPro" id="IPR013497">
    <property type="entry name" value="Topo_IA_cen"/>
</dbReference>
<feature type="domain" description="Toprim" evidence="13">
    <location>
        <begin position="4"/>
        <end position="148"/>
    </location>
</feature>
<feature type="region of interest" description="Disordered" evidence="12">
    <location>
        <begin position="367"/>
        <end position="390"/>
    </location>
</feature>
<accession>A0AAV7JZB2</accession>
<dbReference type="FunFam" id="1.10.460.10:FF:000003">
    <property type="entry name" value="DNA topoisomerase"/>
    <property type="match status" value="1"/>
</dbReference>
<dbReference type="PROSITE" id="PS50880">
    <property type="entry name" value="TOPRIM"/>
    <property type="match status" value="1"/>
</dbReference>
<dbReference type="GO" id="GO:0031422">
    <property type="term" value="C:RecQ family helicase-topoisomerase III complex"/>
    <property type="evidence" value="ECO:0007669"/>
    <property type="project" value="TreeGrafter"/>
</dbReference>
<dbReference type="InterPro" id="IPR023406">
    <property type="entry name" value="Topo_IA_AS"/>
</dbReference>
<evidence type="ECO:0000256" key="12">
    <source>
        <dbReference type="SAM" id="MobiDB-lite"/>
    </source>
</evidence>
<evidence type="ECO:0000256" key="11">
    <source>
        <dbReference type="RuleBase" id="RU362092"/>
    </source>
</evidence>
<dbReference type="SUPFAM" id="SSF56712">
    <property type="entry name" value="Prokaryotic type I DNA topoisomerase"/>
    <property type="match status" value="1"/>
</dbReference>
<dbReference type="EC" id="5.6.2.1" evidence="3 11"/>
<dbReference type="PRINTS" id="PR00417">
    <property type="entry name" value="PRTPISMRASEI"/>
</dbReference>
<dbReference type="Proteomes" id="UP001165289">
    <property type="component" value="Unassembled WGS sequence"/>
</dbReference>
<dbReference type="InterPro" id="IPR034144">
    <property type="entry name" value="TOPRIM_TopoIII"/>
</dbReference>
<dbReference type="InterPro" id="IPR000380">
    <property type="entry name" value="Topo_IA"/>
</dbReference>
<reference evidence="16 17" key="1">
    <citation type="journal article" date="2023" name="BMC Biol.">
        <title>The compact genome of the sponge Oopsacas minuta (Hexactinellida) is lacking key metazoan core genes.</title>
        <authorList>
            <person name="Santini S."/>
            <person name="Schenkelaars Q."/>
            <person name="Jourda C."/>
            <person name="Duchesne M."/>
            <person name="Belahbib H."/>
            <person name="Rocher C."/>
            <person name="Selva M."/>
            <person name="Riesgo A."/>
            <person name="Vervoort M."/>
            <person name="Leys S.P."/>
            <person name="Kodjabachian L."/>
            <person name="Le Bivic A."/>
            <person name="Borchiellini C."/>
            <person name="Claverie J.M."/>
            <person name="Renard E."/>
        </authorList>
    </citation>
    <scope>NUCLEOTIDE SEQUENCE [LARGE SCALE GENOMIC DNA]</scope>
    <source>
        <strain evidence="16">SPO-2</strain>
    </source>
</reference>
<dbReference type="GO" id="GO:0003917">
    <property type="term" value="F:DNA topoisomerase type I (single strand cut, ATP-independent) activity"/>
    <property type="evidence" value="ECO:0007669"/>
    <property type="project" value="UniProtKB-EC"/>
</dbReference>
<keyword evidence="17" id="KW-1185">Reference proteome</keyword>
<dbReference type="InterPro" id="IPR013825">
    <property type="entry name" value="Topo_IA_cen_sub2"/>
</dbReference>
<keyword evidence="7 11" id="KW-0799">Topoisomerase</keyword>
<keyword evidence="5 10" id="KW-0863">Zinc-finger</keyword>
<dbReference type="Pfam" id="PF01751">
    <property type="entry name" value="Toprim"/>
    <property type="match status" value="1"/>
</dbReference>
<dbReference type="PANTHER" id="PTHR11390">
    <property type="entry name" value="PROKARYOTIC DNA TOPOISOMERASE"/>
    <property type="match status" value="1"/>
</dbReference>
<evidence type="ECO:0000313" key="17">
    <source>
        <dbReference type="Proteomes" id="UP001165289"/>
    </source>
</evidence>